<feature type="binding site" evidence="2">
    <location>
        <position position="379"/>
    </location>
    <ligand>
        <name>L-glutamate</name>
        <dbReference type="ChEBI" id="CHEBI:29985"/>
    </ligand>
</feature>
<feature type="binding site" evidence="2">
    <location>
        <position position="429"/>
    </location>
    <ligand>
        <name>L-glutamate</name>
        <dbReference type="ChEBI" id="CHEBI:29985"/>
    </ligand>
</feature>
<organism evidence="4">
    <name type="scientific">Triticum urartu</name>
    <name type="common">Red wild einkorn</name>
    <name type="synonym">Crithodium urartu</name>
    <dbReference type="NCBI Taxonomy" id="4572"/>
    <lineage>
        <taxon>Eukaryota</taxon>
        <taxon>Viridiplantae</taxon>
        <taxon>Streptophyta</taxon>
        <taxon>Embryophyta</taxon>
        <taxon>Tracheophyta</taxon>
        <taxon>Spermatophyta</taxon>
        <taxon>Magnoliopsida</taxon>
        <taxon>Liliopsida</taxon>
        <taxon>Poales</taxon>
        <taxon>Poaceae</taxon>
        <taxon>BOP clade</taxon>
        <taxon>Pooideae</taxon>
        <taxon>Triticodae</taxon>
        <taxon>Triticeae</taxon>
        <taxon>Triticinae</taxon>
        <taxon>Triticum</taxon>
    </lineage>
</organism>
<name>M8A3W6_TRIUA</name>
<dbReference type="GO" id="GO:0103068">
    <property type="term" value="F:leukotriene C4 gamma-glutamyl transferase activity"/>
    <property type="evidence" value="ECO:0007669"/>
    <property type="project" value="UniProtKB-EC"/>
</dbReference>
<evidence type="ECO:0000313" key="4">
    <source>
        <dbReference type="EMBL" id="EMS55114.1"/>
    </source>
</evidence>
<feature type="binding site" evidence="2">
    <location>
        <begin position="407"/>
        <end position="408"/>
    </location>
    <ligand>
        <name>L-glutamate</name>
        <dbReference type="ChEBI" id="CHEBI:29985"/>
    </ligand>
</feature>
<evidence type="ECO:0000256" key="1">
    <source>
        <dbReference type="PIRSR" id="PIRSR600101-1"/>
    </source>
</evidence>
<dbReference type="InterPro" id="IPR043138">
    <property type="entry name" value="GGT_lsub"/>
</dbReference>
<reference evidence="4" key="1">
    <citation type="journal article" date="2013" name="Nature">
        <title>Draft genome of the wheat A-genome progenitor Triticum urartu.</title>
        <authorList>
            <person name="Ling H.Q."/>
            <person name="Zhao S."/>
            <person name="Liu D."/>
            <person name="Wang J."/>
            <person name="Sun H."/>
            <person name="Zhang C."/>
            <person name="Fan H."/>
            <person name="Li D."/>
            <person name="Dong L."/>
            <person name="Tao Y."/>
            <person name="Gao C."/>
            <person name="Wu H."/>
            <person name="Li Y."/>
            <person name="Cui Y."/>
            <person name="Guo X."/>
            <person name="Zheng S."/>
            <person name="Wang B."/>
            <person name="Yu K."/>
            <person name="Liang Q."/>
            <person name="Yang W."/>
            <person name="Lou X."/>
            <person name="Chen J."/>
            <person name="Feng M."/>
            <person name="Jian J."/>
            <person name="Zhang X."/>
            <person name="Luo G."/>
            <person name="Jiang Y."/>
            <person name="Liu J."/>
            <person name="Wang Z."/>
            <person name="Sha Y."/>
            <person name="Zhang B."/>
            <person name="Wu H."/>
            <person name="Tang D."/>
            <person name="Shen Q."/>
            <person name="Xue P."/>
            <person name="Zou S."/>
            <person name="Wang X."/>
            <person name="Liu X."/>
            <person name="Wang F."/>
            <person name="Yang Y."/>
            <person name="An X."/>
            <person name="Dong Z."/>
            <person name="Zhang K."/>
            <person name="Zhang X."/>
            <person name="Luo M.C."/>
            <person name="Dvorak J."/>
            <person name="Tong Y."/>
            <person name="Wang J."/>
            <person name="Yang H."/>
            <person name="Li Z."/>
            <person name="Wang D."/>
            <person name="Zhang A."/>
            <person name="Wang J."/>
        </authorList>
    </citation>
    <scope>NUCLEOTIDE SEQUENCE</scope>
</reference>
<dbReference type="PRINTS" id="PR01210">
    <property type="entry name" value="GGTRANSPTASE"/>
</dbReference>
<evidence type="ECO:0000256" key="2">
    <source>
        <dbReference type="PIRSR" id="PIRSR600101-2"/>
    </source>
</evidence>
<dbReference type="EMBL" id="KD174431">
    <property type="protein sequence ID" value="EMS55114.1"/>
    <property type="molecule type" value="Genomic_DNA"/>
</dbReference>
<keyword evidence="3" id="KW-0808">Transferase</keyword>
<comment type="catalytic activity">
    <reaction evidence="3">
        <text>an S-substituted glutathione + H2O = an S-substituted L-cysteinylglycine + L-glutamate</text>
        <dbReference type="Rhea" id="RHEA:59468"/>
        <dbReference type="ChEBI" id="CHEBI:15377"/>
        <dbReference type="ChEBI" id="CHEBI:29985"/>
        <dbReference type="ChEBI" id="CHEBI:90779"/>
        <dbReference type="ChEBI" id="CHEBI:143103"/>
        <dbReference type="EC" id="3.4.19.13"/>
    </reaction>
</comment>
<accession>M8A3W6</accession>
<comment type="function">
    <text evidence="3">Cleaves the gamma-glutamyl peptide bond of glutathione and glutathione conjugates.</text>
</comment>
<feature type="binding site" evidence="2">
    <location>
        <begin position="355"/>
        <end position="357"/>
    </location>
    <ligand>
        <name>L-glutamate</name>
        <dbReference type="ChEBI" id="CHEBI:29985"/>
    </ligand>
</feature>
<dbReference type="SUPFAM" id="SSF56235">
    <property type="entry name" value="N-terminal nucleophile aminohydrolases (Ntn hydrolases)"/>
    <property type="match status" value="1"/>
</dbReference>
<keyword evidence="3" id="KW-0378">Hydrolase</keyword>
<dbReference type="GO" id="GO:0006751">
    <property type="term" value="P:glutathione catabolic process"/>
    <property type="evidence" value="ECO:0007669"/>
    <property type="project" value="UniProtKB-UniRule"/>
</dbReference>
<comment type="catalytic activity">
    <reaction evidence="3">
        <text>an N-terminal (5-L-glutamyl)-[peptide] + an alpha-amino acid = 5-L-glutamyl amino acid + an N-terminal L-alpha-aminoacyl-[peptide]</text>
        <dbReference type="Rhea" id="RHEA:23904"/>
        <dbReference type="Rhea" id="RHEA-COMP:9780"/>
        <dbReference type="Rhea" id="RHEA-COMP:9795"/>
        <dbReference type="ChEBI" id="CHEBI:77644"/>
        <dbReference type="ChEBI" id="CHEBI:78597"/>
        <dbReference type="ChEBI" id="CHEBI:78599"/>
        <dbReference type="ChEBI" id="CHEBI:78608"/>
        <dbReference type="EC" id="2.3.2.2"/>
    </reaction>
</comment>
<dbReference type="eggNOG" id="KOG2410">
    <property type="taxonomic scope" value="Eukaryota"/>
</dbReference>
<dbReference type="GO" id="GO:0036374">
    <property type="term" value="F:glutathione hydrolase activity"/>
    <property type="evidence" value="ECO:0007669"/>
    <property type="project" value="UniProtKB-UniRule"/>
</dbReference>
<dbReference type="EC" id="3.4.19.13" evidence="3"/>
<sequence>MYRNMIRDSICLARNKIVGVDTRKIIGWAVAYYAWGLLKRVNLDKFLYMDMYGGNDTLKARGALSIGVPGEIAGLYEAWKRHGKLPWKELVMPAAKLAWAFTVSPYLHMQMKATEAGILGNAGMRAVYASNGAILKVGDVCRNGKLAWTLEAVAERGPAAFYSGPVADLLVKDVKEAGGIMTKEDLEHYQVKVRRPLSQNVMGFTVLSMPPPSAGGAGLMLIDRDVKTSHLKDVKFFNEIFIQHETSTLSVLNILAQYGVSGISGSLGIHRLVESLKHYMAVKMNLGDPDFVDVGAVVSDMLSPKFAAELKRTIYDNMTFSPQHYGGRWNILQDHGTSHLSIVDGERNAVSMTSTVNAYFGSLILSPSTGVLLNNEMDDFSMPANTTANTPPPAPNNFVAPLKRPLSSMCPTIVLKDGKLKAAVGASGGSMIPAGTIEVLLNHFAKNMDPLSSVMAPRVYHQLIPNVVQYENWTTVTGDVFLLDAATRGDLLKKGHALKLLAGGTISQLVVHNVEGRGDLTADVSNAALLAYRESYSFPCVMHLGCVCSRKYNFNVQNDIHAEAAKKMRRTTKRPYRNKLLTCKLAEGYGQGTVPTTYASTSPASLILAPVVGVVIFNVVLYHLTITVQTAGLAEGNEDVHRQEENPEGQGHRALRIRGCHRVGYNTDPSETRLGVPLGARAANNLVAATAVAPSVLACRAPTADTPSRSVSCYVIRVLPSGCHRRRRTRCQRHGRGQAVSAFVFFPRREELRIQTRRQGNCGIFIVVLSARCVEEMAKGGWELKVRHTVVV</sequence>
<dbReference type="Pfam" id="PF01019">
    <property type="entry name" value="G_glu_transpept"/>
    <property type="match status" value="1"/>
</dbReference>
<dbReference type="EC" id="2.3.2.2" evidence="3"/>
<dbReference type="AlphaFoldDB" id="M8A3W6"/>
<dbReference type="FunFam" id="1.10.246.130:FF:000001">
    <property type="entry name" value="Gamma-glutamyltransferase 5 isoform 1"/>
    <property type="match status" value="1"/>
</dbReference>
<keyword evidence="3" id="KW-0012">Acyltransferase</keyword>
<comment type="catalytic activity">
    <reaction evidence="3">
        <text>glutathione + H2O = L-cysteinylglycine + L-glutamate</text>
        <dbReference type="Rhea" id="RHEA:28807"/>
        <dbReference type="ChEBI" id="CHEBI:15377"/>
        <dbReference type="ChEBI" id="CHEBI:29985"/>
        <dbReference type="ChEBI" id="CHEBI:57925"/>
        <dbReference type="ChEBI" id="CHEBI:61694"/>
        <dbReference type="EC" id="3.4.19.13"/>
    </reaction>
</comment>
<dbReference type="GO" id="GO:0005886">
    <property type="term" value="C:plasma membrane"/>
    <property type="evidence" value="ECO:0007669"/>
    <property type="project" value="TreeGrafter"/>
</dbReference>
<dbReference type="InterPro" id="IPR043137">
    <property type="entry name" value="GGT_ssub_C"/>
</dbReference>
<proteinExistence type="predicted"/>
<protein>
    <recommendedName>
        <fullName evidence="3">Glutathione hydrolase</fullName>
        <ecNumber evidence="3">2.3.2.2</ecNumber>
        <ecNumber evidence="3">3.4.19.13</ecNumber>
    </recommendedName>
    <alternativeName>
        <fullName evidence="3">Gamma-glutamyltransferase</fullName>
    </alternativeName>
    <alternativeName>
        <fullName evidence="3">Gamma-glutamyltranspeptidase</fullName>
    </alternativeName>
</protein>
<feature type="active site" description="Nucleophile" evidence="1">
    <location>
        <position position="337"/>
    </location>
</feature>
<evidence type="ECO:0000256" key="3">
    <source>
        <dbReference type="RuleBase" id="RU368068"/>
    </source>
</evidence>
<dbReference type="InterPro" id="IPR000101">
    <property type="entry name" value="GGT_peptidase"/>
</dbReference>
<dbReference type="PANTHER" id="PTHR11686">
    <property type="entry name" value="GAMMA GLUTAMYL TRANSPEPTIDASE"/>
    <property type="match status" value="1"/>
</dbReference>
<dbReference type="STRING" id="4572.M8A3W6"/>
<comment type="pathway">
    <text evidence="3">Sulfur metabolism; glutathione metabolism.</text>
</comment>
<dbReference type="Gene3D" id="1.10.246.130">
    <property type="match status" value="1"/>
</dbReference>
<dbReference type="Gene3D" id="3.60.20.40">
    <property type="match status" value="1"/>
</dbReference>
<gene>
    <name evidence="4" type="ORF">TRIUR3_33888</name>
</gene>
<dbReference type="PANTHER" id="PTHR11686:SF34">
    <property type="entry name" value="GLUTATHIONE HYDROLASE 1-RELATED"/>
    <property type="match status" value="1"/>
</dbReference>
<dbReference type="InterPro" id="IPR029055">
    <property type="entry name" value="Ntn_hydrolases_N"/>
</dbReference>